<sequence>MIAAAFSALTSRAGLAATGLVVGYLYGHYASRTGEQVRGLQAEVATLRIDLAIAQGAADIAAAETAALGRLRAALKERIDAYGADLAKRSDDRCRLTGADVRRLHSVR</sequence>
<dbReference type="AlphaFoldDB" id="A0A841KAM6"/>
<proteinExistence type="predicted"/>
<evidence type="ECO:0000313" key="1">
    <source>
        <dbReference type="EMBL" id="MBB6169501.1"/>
    </source>
</evidence>
<dbReference type="RefSeq" id="WP_183335913.1">
    <property type="nucleotide sequence ID" value="NZ_BMHX01000007.1"/>
</dbReference>
<keyword evidence="2" id="KW-1185">Reference proteome</keyword>
<dbReference type="EMBL" id="JACHEH010000007">
    <property type="protein sequence ID" value="MBB6169501.1"/>
    <property type="molecule type" value="Genomic_DNA"/>
</dbReference>
<evidence type="ECO:0000313" key="2">
    <source>
        <dbReference type="Proteomes" id="UP000588017"/>
    </source>
</evidence>
<name>A0A841KAM6_9HYPH</name>
<organism evidence="1 2">
    <name type="scientific">Chelatococcus composti</name>
    <dbReference type="NCBI Taxonomy" id="1743235"/>
    <lineage>
        <taxon>Bacteria</taxon>
        <taxon>Pseudomonadati</taxon>
        <taxon>Pseudomonadota</taxon>
        <taxon>Alphaproteobacteria</taxon>
        <taxon>Hyphomicrobiales</taxon>
        <taxon>Chelatococcaceae</taxon>
        <taxon>Chelatococcus</taxon>
    </lineage>
</organism>
<accession>A0A841KAM6</accession>
<protein>
    <submittedName>
        <fullName evidence="1">Uncharacterized protein</fullName>
    </submittedName>
</protein>
<dbReference type="Proteomes" id="UP000588017">
    <property type="component" value="Unassembled WGS sequence"/>
</dbReference>
<reference evidence="1 2" key="1">
    <citation type="submission" date="2020-08" db="EMBL/GenBank/DDBJ databases">
        <title>Genomic Encyclopedia of Type Strains, Phase IV (KMG-IV): sequencing the most valuable type-strain genomes for metagenomic binning, comparative biology and taxonomic classification.</title>
        <authorList>
            <person name="Goeker M."/>
        </authorList>
    </citation>
    <scope>NUCLEOTIDE SEQUENCE [LARGE SCALE GENOMIC DNA]</scope>
    <source>
        <strain evidence="1 2">DSM 101465</strain>
    </source>
</reference>
<comment type="caution">
    <text evidence="1">The sequence shown here is derived from an EMBL/GenBank/DDBJ whole genome shotgun (WGS) entry which is preliminary data.</text>
</comment>
<gene>
    <name evidence="1" type="ORF">HNQ73_003143</name>
</gene>